<dbReference type="EMBL" id="CAKXAJ010026108">
    <property type="protein sequence ID" value="CAH2256475.1"/>
    <property type="molecule type" value="Genomic_DNA"/>
</dbReference>
<dbReference type="Proteomes" id="UP000838756">
    <property type="component" value="Unassembled WGS sequence"/>
</dbReference>
<keyword evidence="2" id="KW-1185">Reference proteome</keyword>
<dbReference type="AlphaFoldDB" id="A0A8S4S8D5"/>
<gene>
    <name evidence="1" type="primary">jg27065</name>
    <name evidence="1" type="ORF">PAEG_LOCUS22922</name>
</gene>
<name>A0A8S4S8D5_9NEOP</name>
<reference evidence="1" key="1">
    <citation type="submission" date="2022-03" db="EMBL/GenBank/DDBJ databases">
        <authorList>
            <person name="Lindestad O."/>
        </authorList>
    </citation>
    <scope>NUCLEOTIDE SEQUENCE</scope>
</reference>
<organism evidence="1 2">
    <name type="scientific">Pararge aegeria aegeria</name>
    <dbReference type="NCBI Taxonomy" id="348720"/>
    <lineage>
        <taxon>Eukaryota</taxon>
        <taxon>Metazoa</taxon>
        <taxon>Ecdysozoa</taxon>
        <taxon>Arthropoda</taxon>
        <taxon>Hexapoda</taxon>
        <taxon>Insecta</taxon>
        <taxon>Pterygota</taxon>
        <taxon>Neoptera</taxon>
        <taxon>Endopterygota</taxon>
        <taxon>Lepidoptera</taxon>
        <taxon>Glossata</taxon>
        <taxon>Ditrysia</taxon>
        <taxon>Papilionoidea</taxon>
        <taxon>Nymphalidae</taxon>
        <taxon>Satyrinae</taxon>
        <taxon>Satyrini</taxon>
        <taxon>Parargina</taxon>
        <taxon>Pararge</taxon>
    </lineage>
</organism>
<sequence length="121" mass="13619">MDIGLDYHYLVDVSIPKTLGVQTQLTTISLRKTLAYFGHIARKDSSNIEKLMLTEKIAGKRQCGGSPRRWTNQVRESLSGCLLNNHYSRQYSVSLPSARERHNIQLRAAASILLGKFTSVK</sequence>
<proteinExistence type="predicted"/>
<accession>A0A8S4S8D5</accession>
<evidence type="ECO:0000313" key="1">
    <source>
        <dbReference type="EMBL" id="CAH2256475.1"/>
    </source>
</evidence>
<protein>
    <submittedName>
        <fullName evidence="1">Jg27065 protein</fullName>
    </submittedName>
</protein>
<dbReference type="OrthoDB" id="7490433at2759"/>
<evidence type="ECO:0000313" key="2">
    <source>
        <dbReference type="Proteomes" id="UP000838756"/>
    </source>
</evidence>
<comment type="caution">
    <text evidence="1">The sequence shown here is derived from an EMBL/GenBank/DDBJ whole genome shotgun (WGS) entry which is preliminary data.</text>
</comment>